<evidence type="ECO:0000256" key="2">
    <source>
        <dbReference type="ARBA" id="ARBA00022898"/>
    </source>
</evidence>
<keyword evidence="7" id="KW-1185">Reference proteome</keyword>
<dbReference type="CDD" id="cd07377">
    <property type="entry name" value="WHTH_GntR"/>
    <property type="match status" value="1"/>
</dbReference>
<organism evidence="7 8">
    <name type="scientific">Derxia gummosa DSM 723</name>
    <dbReference type="NCBI Taxonomy" id="1121388"/>
    <lineage>
        <taxon>Bacteria</taxon>
        <taxon>Pseudomonadati</taxon>
        <taxon>Pseudomonadota</taxon>
        <taxon>Betaproteobacteria</taxon>
        <taxon>Burkholderiales</taxon>
        <taxon>Alcaligenaceae</taxon>
        <taxon>Derxia</taxon>
    </lineage>
</organism>
<dbReference type="RefSeq" id="WP_028313041.1">
    <property type="nucleotide sequence ID" value="NZ_KI519500.1"/>
</dbReference>
<dbReference type="GO" id="GO:0008483">
    <property type="term" value="F:transaminase activity"/>
    <property type="evidence" value="ECO:0007669"/>
    <property type="project" value="UniProtKB-KW"/>
</dbReference>
<dbReference type="InterPro" id="IPR000524">
    <property type="entry name" value="Tscrpt_reg_HTH_GntR"/>
</dbReference>
<evidence type="ECO:0000256" key="5">
    <source>
        <dbReference type="ARBA" id="ARBA00023163"/>
    </source>
</evidence>
<keyword evidence="8" id="KW-0032">Aminotransferase</keyword>
<name>A0A8B6X712_9BURK</name>
<evidence type="ECO:0000256" key="1">
    <source>
        <dbReference type="ARBA" id="ARBA00005384"/>
    </source>
</evidence>
<dbReference type="InterPro" id="IPR036388">
    <property type="entry name" value="WH-like_DNA-bd_sf"/>
</dbReference>
<proteinExistence type="inferred from homology"/>
<dbReference type="SUPFAM" id="SSF53383">
    <property type="entry name" value="PLP-dependent transferases"/>
    <property type="match status" value="1"/>
</dbReference>
<dbReference type="InterPro" id="IPR036390">
    <property type="entry name" value="WH_DNA-bd_sf"/>
</dbReference>
<feature type="domain" description="HTH gntR-type" evidence="6">
    <location>
        <begin position="11"/>
        <end position="79"/>
    </location>
</feature>
<keyword evidence="5" id="KW-0804">Transcription</keyword>
<dbReference type="InterPro" id="IPR015424">
    <property type="entry name" value="PyrdxlP-dep_Trfase"/>
</dbReference>
<dbReference type="GO" id="GO:0003700">
    <property type="term" value="F:DNA-binding transcription factor activity"/>
    <property type="evidence" value="ECO:0007669"/>
    <property type="project" value="InterPro"/>
</dbReference>
<dbReference type="Pfam" id="PF00155">
    <property type="entry name" value="Aminotran_1_2"/>
    <property type="match status" value="1"/>
</dbReference>
<keyword evidence="3" id="KW-0805">Transcription regulation</keyword>
<dbReference type="Gene3D" id="3.40.640.10">
    <property type="entry name" value="Type I PLP-dependent aspartate aminotransferase-like (Major domain)"/>
    <property type="match status" value="1"/>
</dbReference>
<dbReference type="SMART" id="SM00345">
    <property type="entry name" value="HTH_GNTR"/>
    <property type="match status" value="1"/>
</dbReference>
<protein>
    <submittedName>
        <fullName evidence="8">PLP-dependent aminotransferase family protein</fullName>
    </submittedName>
</protein>
<dbReference type="Proteomes" id="UP000675920">
    <property type="component" value="Unplaced"/>
</dbReference>
<reference evidence="8" key="2">
    <citation type="submission" date="2025-08" db="UniProtKB">
        <authorList>
            <consortium name="RefSeq"/>
        </authorList>
    </citation>
    <scope>IDENTIFICATION</scope>
</reference>
<dbReference type="GO" id="GO:0030170">
    <property type="term" value="F:pyridoxal phosphate binding"/>
    <property type="evidence" value="ECO:0007669"/>
    <property type="project" value="InterPro"/>
</dbReference>
<comment type="similarity">
    <text evidence="1">In the C-terminal section; belongs to the class-I pyridoxal-phosphate-dependent aminotransferase family.</text>
</comment>
<reference evidence="8" key="1">
    <citation type="journal article" date="2006" name="Chem Rec">
        <title>Exploring the pyridoxal 5'-phosphate-dependent enzymes.</title>
        <authorList>
            <person name="Mozzarelli A."/>
            <person name="Bettati S."/>
        </authorList>
    </citation>
    <scope>NUCLEOTIDE SEQUENCE</scope>
</reference>
<dbReference type="GO" id="GO:0003677">
    <property type="term" value="F:DNA binding"/>
    <property type="evidence" value="ECO:0007669"/>
    <property type="project" value="UniProtKB-KW"/>
</dbReference>
<evidence type="ECO:0000256" key="4">
    <source>
        <dbReference type="ARBA" id="ARBA00023125"/>
    </source>
</evidence>
<sequence>MELHVVIEGDSDQTGQLYRQLKEAISAGHLPAGQRLPASRQLATQLGLSRKVVAEAYARLSYDRLVVGRIGSGTYVSDYGRRQPLAQPPPPLGGSQVAERWRGQPTSLRRGVLATASRARHELLPGRPDIQLFPQDEWRRCVIWGLRQASRAGLVYGDARGLPMLREAIARHVAFARGVRCTADDIVITNGAQQAIDLVARALIEPGCAVAVEDPGYAPARMLFAALGARVHAVPVDHEGMVVEQIPDGARLIHATPTHQYPLGMALSPRRRLALLDRARALGAIVIEDDYDSELRYSGRPADALQSVDDDGCVAFVGSFSKTLSPDLRLGYVVAPPSLLDAICNAKLLTDWHTSTPMQWALARFIDGGELLRHVRRTQQAYAARRERLGLRIDTVLSHWLERVPSVAGLHLSAMFRAPVDARRLVGHAWRAGVALESLDACQVRPGQRGGLMFGLGTIELAEVDAAVEMLRLSLAQLHP</sequence>
<keyword evidence="4" id="KW-0238">DNA-binding</keyword>
<dbReference type="PROSITE" id="PS50949">
    <property type="entry name" value="HTH_GNTR"/>
    <property type="match status" value="1"/>
</dbReference>
<dbReference type="InterPro" id="IPR051446">
    <property type="entry name" value="HTH_trans_reg/aminotransferase"/>
</dbReference>
<accession>A0A8B6X712</accession>
<keyword evidence="2" id="KW-0663">Pyridoxal phosphate</keyword>
<dbReference type="PANTHER" id="PTHR46577:SF1">
    <property type="entry name" value="HTH-TYPE TRANSCRIPTIONAL REGULATORY PROTEIN GABR"/>
    <property type="match status" value="1"/>
</dbReference>
<evidence type="ECO:0000313" key="8">
    <source>
        <dbReference type="RefSeq" id="WP_028313041.1"/>
    </source>
</evidence>
<dbReference type="SUPFAM" id="SSF46785">
    <property type="entry name" value="Winged helix' DNA-binding domain"/>
    <property type="match status" value="1"/>
</dbReference>
<evidence type="ECO:0000259" key="6">
    <source>
        <dbReference type="PROSITE" id="PS50949"/>
    </source>
</evidence>
<dbReference type="Pfam" id="PF00392">
    <property type="entry name" value="GntR"/>
    <property type="match status" value="1"/>
</dbReference>
<dbReference type="OrthoDB" id="9804020at2"/>
<dbReference type="Gene3D" id="1.10.10.10">
    <property type="entry name" value="Winged helix-like DNA-binding domain superfamily/Winged helix DNA-binding domain"/>
    <property type="match status" value="1"/>
</dbReference>
<dbReference type="PANTHER" id="PTHR46577">
    <property type="entry name" value="HTH-TYPE TRANSCRIPTIONAL REGULATORY PROTEIN GABR"/>
    <property type="match status" value="1"/>
</dbReference>
<dbReference type="AlphaFoldDB" id="A0A8B6X712"/>
<dbReference type="InterPro" id="IPR015421">
    <property type="entry name" value="PyrdxlP-dep_Trfase_major"/>
</dbReference>
<evidence type="ECO:0000256" key="3">
    <source>
        <dbReference type="ARBA" id="ARBA00023015"/>
    </source>
</evidence>
<evidence type="ECO:0000313" key="7">
    <source>
        <dbReference type="Proteomes" id="UP000675920"/>
    </source>
</evidence>
<dbReference type="InterPro" id="IPR004839">
    <property type="entry name" value="Aminotransferase_I/II_large"/>
</dbReference>
<keyword evidence="8" id="KW-0808">Transferase</keyword>
<dbReference type="CDD" id="cd00609">
    <property type="entry name" value="AAT_like"/>
    <property type="match status" value="1"/>
</dbReference>